<sequence length="275" mass="30881">MEGTLYMEEKDRERTDGKEMDSEEELELKDAEKEAFEVKVDIEAAKLPEEPSFVVISSQGCSEALFKIAFDQDLVEVGKVQVEQKEKTHDCLKVFALKGLILIQVDGSLQSSFCPAIVEQLWAILKAKKALNCIVGFQTLYKTMYTTGEGGHLQIDQEQPLPIKYITTSFAKEGGTLKKFFGLKLSQVALDNQFNFVGGLMGAFLVQSEMEGVEAAAFKVIVDEHRVTSESLRGYQPLLQHLLGFKSVNLDEVHQFRQFRPVLKEMNAKANSIFN</sequence>
<feature type="region of interest" description="Disordered" evidence="1">
    <location>
        <begin position="1"/>
        <end position="24"/>
    </location>
</feature>
<organism evidence="2">
    <name type="scientific">Strombidium rassoulzadegani</name>
    <dbReference type="NCBI Taxonomy" id="1082188"/>
    <lineage>
        <taxon>Eukaryota</taxon>
        <taxon>Sar</taxon>
        <taxon>Alveolata</taxon>
        <taxon>Ciliophora</taxon>
        <taxon>Intramacronucleata</taxon>
        <taxon>Spirotrichea</taxon>
        <taxon>Oligotrichia</taxon>
        <taxon>Strombidiidae</taxon>
        <taxon>Strombidium</taxon>
    </lineage>
</organism>
<evidence type="ECO:0000313" key="2">
    <source>
        <dbReference type="EMBL" id="CAE0232638.1"/>
    </source>
</evidence>
<dbReference type="AlphaFoldDB" id="A0A7S3CMX2"/>
<reference evidence="2" key="1">
    <citation type="submission" date="2021-01" db="EMBL/GenBank/DDBJ databases">
        <authorList>
            <person name="Corre E."/>
            <person name="Pelletier E."/>
            <person name="Niang G."/>
            <person name="Scheremetjew M."/>
            <person name="Finn R."/>
            <person name="Kale V."/>
            <person name="Holt S."/>
            <person name="Cochrane G."/>
            <person name="Meng A."/>
            <person name="Brown T."/>
            <person name="Cohen L."/>
        </authorList>
    </citation>
    <scope>NUCLEOTIDE SEQUENCE</scope>
    <source>
        <strain evidence="2">Ras09</strain>
    </source>
</reference>
<dbReference type="EMBL" id="HBIA01008643">
    <property type="protein sequence ID" value="CAE0232638.1"/>
    <property type="molecule type" value="Transcribed_RNA"/>
</dbReference>
<evidence type="ECO:0008006" key="3">
    <source>
        <dbReference type="Google" id="ProtNLM"/>
    </source>
</evidence>
<gene>
    <name evidence="2" type="ORF">SRAS04492_LOCUS4436</name>
</gene>
<evidence type="ECO:0000256" key="1">
    <source>
        <dbReference type="SAM" id="MobiDB-lite"/>
    </source>
</evidence>
<protein>
    <recommendedName>
        <fullName evidence="3">Proteasome assembly chaperone 1</fullName>
    </recommendedName>
</protein>
<feature type="compositionally biased region" description="Basic and acidic residues" evidence="1">
    <location>
        <begin position="7"/>
        <end position="20"/>
    </location>
</feature>
<proteinExistence type="predicted"/>
<name>A0A7S3CMX2_9SPIT</name>
<accession>A0A7S3CMX2</accession>